<dbReference type="FunFam" id="1.10.10.60:FF:000002">
    <property type="entry name" value="Myb family transcription factor"/>
    <property type="match status" value="1"/>
</dbReference>
<evidence type="ECO:0000256" key="3">
    <source>
        <dbReference type="ARBA" id="ARBA00023125"/>
    </source>
</evidence>
<organism evidence="9 10">
    <name type="scientific">Dioscorea zingiberensis</name>
    <dbReference type="NCBI Taxonomy" id="325984"/>
    <lineage>
        <taxon>Eukaryota</taxon>
        <taxon>Viridiplantae</taxon>
        <taxon>Streptophyta</taxon>
        <taxon>Embryophyta</taxon>
        <taxon>Tracheophyta</taxon>
        <taxon>Spermatophyta</taxon>
        <taxon>Magnoliopsida</taxon>
        <taxon>Liliopsida</taxon>
        <taxon>Dioscoreales</taxon>
        <taxon>Dioscoreaceae</taxon>
        <taxon>Dioscorea</taxon>
    </lineage>
</organism>
<dbReference type="InterPro" id="IPR058673">
    <property type="entry name" value="HHO5-like_N"/>
</dbReference>
<dbReference type="Pfam" id="PF00249">
    <property type="entry name" value="Myb_DNA-binding"/>
    <property type="match status" value="1"/>
</dbReference>
<dbReference type="AlphaFoldDB" id="A0A9D5CV42"/>
<feature type="region of interest" description="Disordered" evidence="7">
    <location>
        <begin position="181"/>
        <end position="201"/>
    </location>
</feature>
<feature type="compositionally biased region" description="Low complexity" evidence="7">
    <location>
        <begin position="231"/>
        <end position="247"/>
    </location>
</feature>
<keyword evidence="6" id="KW-0175">Coiled coil</keyword>
<protein>
    <recommendedName>
        <fullName evidence="8">HTH myb-type domain-containing protein</fullName>
    </recommendedName>
</protein>
<dbReference type="OrthoDB" id="1908613at2759"/>
<reference evidence="9" key="2">
    <citation type="journal article" date="2022" name="Hortic Res">
        <title>The genome of Dioscorea zingiberensis sheds light on the biosynthesis, origin and evolution of the medicinally important diosgenin saponins.</title>
        <authorList>
            <person name="Li Y."/>
            <person name="Tan C."/>
            <person name="Li Z."/>
            <person name="Guo J."/>
            <person name="Li S."/>
            <person name="Chen X."/>
            <person name="Wang C."/>
            <person name="Dai X."/>
            <person name="Yang H."/>
            <person name="Song W."/>
            <person name="Hou L."/>
            <person name="Xu J."/>
            <person name="Tong Z."/>
            <person name="Xu A."/>
            <person name="Yuan X."/>
            <person name="Wang W."/>
            <person name="Yang Q."/>
            <person name="Chen L."/>
            <person name="Sun Z."/>
            <person name="Wang K."/>
            <person name="Pan B."/>
            <person name="Chen J."/>
            <person name="Bao Y."/>
            <person name="Liu F."/>
            <person name="Qi X."/>
            <person name="Gang D.R."/>
            <person name="Wen J."/>
            <person name="Li J."/>
        </authorList>
    </citation>
    <scope>NUCLEOTIDE SEQUENCE</scope>
    <source>
        <strain evidence="9">Dzin_1.0</strain>
    </source>
</reference>
<keyword evidence="3" id="KW-0238">DNA-binding</keyword>
<feature type="region of interest" description="Disordered" evidence="7">
    <location>
        <begin position="227"/>
        <end position="251"/>
    </location>
</feature>
<sequence length="382" mass="41960">MASISPEMGLDLKLSATRTVDGFIREASAIEDGEARVAKVEEYLRILEEEKRKIEAFRRELPLSMVLVSDVIGGLKEELEQWRGDRYACPVEEEFMPRSRLEDEGGVKMEMDSKDKMNWMSSVQLWSDNYSENDALNCKKNSLERVEAQSDRRVEKENQSLDSKSRAGGGAFIPFKGASVAKKDEKPAGPLPDLSLLSPGIKSSRPVAVAPEDQLYGVSSGCKGAVRAHMSPPSSASLSLQAQQQPPRKARRCWSPELHRRFVLALQQLGGAQVATPKQIRELMKVDGLTNDEVKSHLQKYRLHTRKAPNSAAQANLPVMVVGGGLWVSQEHFTAASSQQSASPSGSPQSPLQLTGASRAVSLTAGDSYDEEDGKSESYSWK</sequence>
<dbReference type="EMBL" id="JAGGNH010000002">
    <property type="protein sequence ID" value="KAJ0980301.1"/>
    <property type="molecule type" value="Genomic_DNA"/>
</dbReference>
<feature type="compositionally biased region" description="Basic and acidic residues" evidence="7">
    <location>
        <begin position="147"/>
        <end position="165"/>
    </location>
</feature>
<dbReference type="NCBIfam" id="TIGR01557">
    <property type="entry name" value="myb_SHAQKYF"/>
    <property type="match status" value="1"/>
</dbReference>
<evidence type="ECO:0000256" key="4">
    <source>
        <dbReference type="ARBA" id="ARBA00023163"/>
    </source>
</evidence>
<gene>
    <name evidence="9" type="ORF">J5N97_008556</name>
</gene>
<proteinExistence type="predicted"/>
<dbReference type="InterPro" id="IPR006447">
    <property type="entry name" value="Myb_dom_plants"/>
</dbReference>
<dbReference type="InterPro" id="IPR001005">
    <property type="entry name" value="SANT/Myb"/>
</dbReference>
<dbReference type="PANTHER" id="PTHR31003">
    <property type="entry name" value="MYB FAMILY TRANSCRIPTION FACTOR"/>
    <property type="match status" value="1"/>
</dbReference>
<dbReference type="GO" id="GO:0003700">
    <property type="term" value="F:DNA-binding transcription factor activity"/>
    <property type="evidence" value="ECO:0007669"/>
    <property type="project" value="InterPro"/>
</dbReference>
<dbReference type="InterPro" id="IPR044787">
    <property type="entry name" value="HHO5-like"/>
</dbReference>
<dbReference type="GO" id="GO:0003677">
    <property type="term" value="F:DNA binding"/>
    <property type="evidence" value="ECO:0007669"/>
    <property type="project" value="UniProtKB-KW"/>
</dbReference>
<evidence type="ECO:0000313" key="9">
    <source>
        <dbReference type="EMBL" id="KAJ0980301.1"/>
    </source>
</evidence>
<dbReference type="PANTHER" id="PTHR31003:SF3">
    <property type="entry name" value="HOMEODOMAIN-LIKE SUPERFAMILY PROTEIN-RELATED"/>
    <property type="match status" value="1"/>
</dbReference>
<comment type="subcellular location">
    <subcellularLocation>
        <location evidence="1">Nucleus</location>
    </subcellularLocation>
</comment>
<feature type="region of interest" description="Disordered" evidence="7">
    <location>
        <begin position="147"/>
        <end position="168"/>
    </location>
</feature>
<feature type="compositionally biased region" description="Low complexity" evidence="7">
    <location>
        <begin position="337"/>
        <end position="351"/>
    </location>
</feature>
<keyword evidence="5" id="KW-0539">Nucleus</keyword>
<dbReference type="SUPFAM" id="SSF46689">
    <property type="entry name" value="Homeodomain-like"/>
    <property type="match status" value="1"/>
</dbReference>
<reference evidence="9" key="1">
    <citation type="submission" date="2021-03" db="EMBL/GenBank/DDBJ databases">
        <authorList>
            <person name="Li Z."/>
            <person name="Yang C."/>
        </authorList>
    </citation>
    <scope>NUCLEOTIDE SEQUENCE</scope>
    <source>
        <strain evidence="9">Dzin_1.0</strain>
        <tissue evidence="9">Leaf</tissue>
    </source>
</reference>
<dbReference type="InterPro" id="IPR009057">
    <property type="entry name" value="Homeodomain-like_sf"/>
</dbReference>
<dbReference type="PROSITE" id="PS51294">
    <property type="entry name" value="HTH_MYB"/>
    <property type="match status" value="1"/>
</dbReference>
<dbReference type="GO" id="GO:0005634">
    <property type="term" value="C:nucleus"/>
    <property type="evidence" value="ECO:0007669"/>
    <property type="project" value="UniProtKB-SubCell"/>
</dbReference>
<keyword evidence="10" id="KW-1185">Reference proteome</keyword>
<feature type="compositionally biased region" description="Low complexity" evidence="7">
    <location>
        <begin position="191"/>
        <end position="200"/>
    </location>
</feature>
<feature type="coiled-coil region" evidence="6">
    <location>
        <begin position="30"/>
        <end position="60"/>
    </location>
</feature>
<feature type="domain" description="HTH myb-type" evidence="8">
    <location>
        <begin position="247"/>
        <end position="306"/>
    </location>
</feature>
<accession>A0A9D5CV42</accession>
<evidence type="ECO:0000256" key="5">
    <source>
        <dbReference type="ARBA" id="ARBA00023242"/>
    </source>
</evidence>
<name>A0A9D5CV42_9LILI</name>
<dbReference type="Gene3D" id="1.10.10.60">
    <property type="entry name" value="Homeodomain-like"/>
    <property type="match status" value="1"/>
</dbReference>
<keyword evidence="2" id="KW-0805">Transcription regulation</keyword>
<feature type="region of interest" description="Disordered" evidence="7">
    <location>
        <begin position="337"/>
        <end position="382"/>
    </location>
</feature>
<dbReference type="InterPro" id="IPR017930">
    <property type="entry name" value="Myb_dom"/>
</dbReference>
<keyword evidence="4" id="KW-0804">Transcription</keyword>
<evidence type="ECO:0000256" key="1">
    <source>
        <dbReference type="ARBA" id="ARBA00004123"/>
    </source>
</evidence>
<evidence type="ECO:0000259" key="8">
    <source>
        <dbReference type="PROSITE" id="PS51294"/>
    </source>
</evidence>
<evidence type="ECO:0000256" key="2">
    <source>
        <dbReference type="ARBA" id="ARBA00023015"/>
    </source>
</evidence>
<comment type="caution">
    <text evidence="9">The sequence shown here is derived from an EMBL/GenBank/DDBJ whole genome shotgun (WGS) entry which is preliminary data.</text>
</comment>
<dbReference type="Pfam" id="PF26575">
    <property type="entry name" value="HHO5_N"/>
    <property type="match status" value="1"/>
</dbReference>
<dbReference type="Proteomes" id="UP001085076">
    <property type="component" value="Miscellaneous, Linkage group lg02"/>
</dbReference>
<evidence type="ECO:0000256" key="6">
    <source>
        <dbReference type="SAM" id="Coils"/>
    </source>
</evidence>
<evidence type="ECO:0000313" key="10">
    <source>
        <dbReference type="Proteomes" id="UP001085076"/>
    </source>
</evidence>
<evidence type="ECO:0000256" key="7">
    <source>
        <dbReference type="SAM" id="MobiDB-lite"/>
    </source>
</evidence>